<organism evidence="1">
    <name type="scientific">Arion vulgaris</name>
    <dbReference type="NCBI Taxonomy" id="1028688"/>
    <lineage>
        <taxon>Eukaryota</taxon>
        <taxon>Metazoa</taxon>
        <taxon>Spiralia</taxon>
        <taxon>Lophotrochozoa</taxon>
        <taxon>Mollusca</taxon>
        <taxon>Gastropoda</taxon>
        <taxon>Heterobranchia</taxon>
        <taxon>Euthyneura</taxon>
        <taxon>Panpulmonata</taxon>
        <taxon>Eupulmonata</taxon>
        <taxon>Stylommatophora</taxon>
        <taxon>Helicina</taxon>
        <taxon>Arionoidea</taxon>
        <taxon>Arionidae</taxon>
        <taxon>Arion</taxon>
    </lineage>
</organism>
<protein>
    <submittedName>
        <fullName evidence="1">Uncharacterized protein</fullName>
    </submittedName>
</protein>
<gene>
    <name evidence="1" type="primary">ORF83298</name>
</gene>
<dbReference type="EMBL" id="HACG01025779">
    <property type="protein sequence ID" value="CEK72644.1"/>
    <property type="molecule type" value="Transcribed_RNA"/>
</dbReference>
<reference evidence="1" key="1">
    <citation type="submission" date="2014-12" db="EMBL/GenBank/DDBJ databases">
        <title>Insight into the proteome of Arion vulgaris.</title>
        <authorList>
            <person name="Aradska J."/>
            <person name="Bulat T."/>
            <person name="Smidak R."/>
            <person name="Sarate P."/>
            <person name="Gangsoo J."/>
            <person name="Sialana F."/>
            <person name="Bilban M."/>
            <person name="Lubec G."/>
        </authorList>
    </citation>
    <scope>NUCLEOTIDE SEQUENCE</scope>
    <source>
        <tissue evidence="1">Skin</tissue>
    </source>
</reference>
<evidence type="ECO:0000313" key="1">
    <source>
        <dbReference type="EMBL" id="CEK72644.1"/>
    </source>
</evidence>
<proteinExistence type="predicted"/>
<name>A0A0B6ZVK1_9EUPU</name>
<sequence length="50" mass="5694">MLGTHRSASATKIQRIQNLFFNDVNYMVVTGSLIDQLHFLWKLSCTSYGS</sequence>
<dbReference type="AlphaFoldDB" id="A0A0B6ZVK1"/>
<accession>A0A0B6ZVK1</accession>